<organism evidence="1 2">
    <name type="scientific">Candidatus Synechococcus calcipolaris G9</name>
    <dbReference type="NCBI Taxonomy" id="1497997"/>
    <lineage>
        <taxon>Bacteria</taxon>
        <taxon>Bacillati</taxon>
        <taxon>Cyanobacteriota</taxon>
        <taxon>Cyanophyceae</taxon>
        <taxon>Synechococcales</taxon>
        <taxon>Synechococcaceae</taxon>
        <taxon>Synechococcus</taxon>
    </lineage>
</organism>
<proteinExistence type="predicted"/>
<comment type="caution">
    <text evidence="1">The sequence shown here is derived from an EMBL/GenBank/DDBJ whole genome shotgun (WGS) entry which is preliminary data.</text>
</comment>
<dbReference type="EMBL" id="JAKKUT010000002">
    <property type="protein sequence ID" value="MDG2990047.1"/>
    <property type="molecule type" value="Genomic_DNA"/>
</dbReference>
<dbReference type="Proteomes" id="UP001154265">
    <property type="component" value="Unassembled WGS sequence"/>
</dbReference>
<accession>A0ABT6EW85</accession>
<reference evidence="1" key="2">
    <citation type="submission" date="2022-01" db="EMBL/GenBank/DDBJ databases">
        <authorList>
            <person name="Zivanovic Y."/>
            <person name="Moreira D."/>
            <person name="Lopez-Garcia P."/>
        </authorList>
    </citation>
    <scope>NUCLEOTIDE SEQUENCE</scope>
    <source>
        <strain evidence="1">G9</strain>
    </source>
</reference>
<gene>
    <name evidence="1" type="ORF">L3556_03725</name>
</gene>
<evidence type="ECO:0000313" key="2">
    <source>
        <dbReference type="Proteomes" id="UP001154265"/>
    </source>
</evidence>
<evidence type="ECO:0000313" key="1">
    <source>
        <dbReference type="EMBL" id="MDG2990047.1"/>
    </source>
</evidence>
<keyword evidence="2" id="KW-1185">Reference proteome</keyword>
<protein>
    <submittedName>
        <fullName evidence="1">Uncharacterized protein</fullName>
    </submittedName>
</protein>
<sequence length="146" mass="16524">MNESQECLYLAAQAEVKAYLAHWFQLGKKLYILGGRQALLPQPVIVGDHYSSSFEACWEYIMSGEAGDCYLEETQETLQQLLSDRWEITQCARCQMPVPLPNHGLPPVSCPCANLDNWPNLDLPLPRSPVKNREHLGALQKRIQSL</sequence>
<reference evidence="1" key="1">
    <citation type="journal article" date="2022" name="Genome Biol. Evol.">
        <title>A New Gene Family Diagnostic for Intracellular Biomineralization of Amorphous Ca Carbonates by Cyanobacteria.</title>
        <authorList>
            <person name="Benzerara K."/>
            <person name="Duprat E."/>
            <person name="Bitard-Feildel T."/>
            <person name="Caumes G."/>
            <person name="Cassier-Chauvat C."/>
            <person name="Chauvat F."/>
            <person name="Dezi M."/>
            <person name="Diop S.I."/>
            <person name="Gaschignard G."/>
            <person name="Gorgen S."/>
            <person name="Gugger M."/>
            <person name="Lopez-Garcia P."/>
            <person name="Millet M."/>
            <person name="Skouri-Panet F."/>
            <person name="Moreira D."/>
            <person name="Callebaut I."/>
        </authorList>
    </citation>
    <scope>NUCLEOTIDE SEQUENCE</scope>
    <source>
        <strain evidence="1">G9</strain>
    </source>
</reference>
<name>A0ABT6EW85_9SYNE</name>
<dbReference type="RefSeq" id="WP_277865965.1">
    <property type="nucleotide sequence ID" value="NZ_JAKKUT010000002.1"/>
</dbReference>